<evidence type="ECO:0000313" key="1">
    <source>
        <dbReference type="EMBL" id="SVB33514.1"/>
    </source>
</evidence>
<name>A0A382D645_9ZZZZ</name>
<proteinExistence type="predicted"/>
<sequence length="92" mass="10727">VNNTQIRQDHPCTYKQSFPMDEFGRIGGMHSLADLPIVRHSVLEREGILTAMDTEQELYAVEDTEKGWKFVVPFADVEPLTHEQWLRKKNKE</sequence>
<accession>A0A382D645</accession>
<dbReference type="EMBL" id="UINC01037672">
    <property type="protein sequence ID" value="SVB33514.1"/>
    <property type="molecule type" value="Genomic_DNA"/>
</dbReference>
<organism evidence="1">
    <name type="scientific">marine metagenome</name>
    <dbReference type="NCBI Taxonomy" id="408172"/>
    <lineage>
        <taxon>unclassified sequences</taxon>
        <taxon>metagenomes</taxon>
        <taxon>ecological metagenomes</taxon>
    </lineage>
</organism>
<dbReference type="AlphaFoldDB" id="A0A382D645"/>
<feature type="non-terminal residue" evidence="1">
    <location>
        <position position="1"/>
    </location>
</feature>
<protein>
    <submittedName>
        <fullName evidence="1">Uncharacterized protein</fullName>
    </submittedName>
</protein>
<reference evidence="1" key="1">
    <citation type="submission" date="2018-05" db="EMBL/GenBank/DDBJ databases">
        <authorList>
            <person name="Lanie J.A."/>
            <person name="Ng W.-L."/>
            <person name="Kazmierczak K.M."/>
            <person name="Andrzejewski T.M."/>
            <person name="Davidsen T.M."/>
            <person name="Wayne K.J."/>
            <person name="Tettelin H."/>
            <person name="Glass J.I."/>
            <person name="Rusch D."/>
            <person name="Podicherti R."/>
            <person name="Tsui H.-C.T."/>
            <person name="Winkler M.E."/>
        </authorList>
    </citation>
    <scope>NUCLEOTIDE SEQUENCE</scope>
</reference>
<gene>
    <name evidence="1" type="ORF">METZ01_LOCUS186368</name>
</gene>